<keyword evidence="3" id="KW-1185">Reference proteome</keyword>
<keyword evidence="1" id="KW-1133">Transmembrane helix</keyword>
<comment type="caution">
    <text evidence="2">The sequence shown here is derived from an EMBL/GenBank/DDBJ whole genome shotgun (WGS) entry which is preliminary data.</text>
</comment>
<proteinExistence type="predicted"/>
<keyword evidence="1" id="KW-0472">Membrane</keyword>
<organism evidence="2 3">
    <name type="scientific">Polaromonas jejuensis</name>
    <dbReference type="NCBI Taxonomy" id="457502"/>
    <lineage>
        <taxon>Bacteria</taxon>
        <taxon>Pseudomonadati</taxon>
        <taxon>Pseudomonadota</taxon>
        <taxon>Betaproteobacteria</taxon>
        <taxon>Burkholderiales</taxon>
        <taxon>Comamonadaceae</taxon>
        <taxon>Polaromonas</taxon>
    </lineage>
</organism>
<evidence type="ECO:0000313" key="3">
    <source>
        <dbReference type="Proteomes" id="UP001596084"/>
    </source>
</evidence>
<dbReference type="EMBL" id="JBHSMX010000053">
    <property type="protein sequence ID" value="MFC5522631.1"/>
    <property type="molecule type" value="Genomic_DNA"/>
</dbReference>
<gene>
    <name evidence="2" type="ORF">ACFPP7_17205</name>
</gene>
<feature type="transmembrane region" description="Helical" evidence="1">
    <location>
        <begin position="6"/>
        <end position="26"/>
    </location>
</feature>
<feature type="transmembrane region" description="Helical" evidence="1">
    <location>
        <begin position="153"/>
        <end position="170"/>
    </location>
</feature>
<dbReference type="Proteomes" id="UP001596084">
    <property type="component" value="Unassembled WGS sequence"/>
</dbReference>
<feature type="transmembrane region" description="Helical" evidence="1">
    <location>
        <begin position="38"/>
        <end position="57"/>
    </location>
</feature>
<feature type="transmembrane region" description="Helical" evidence="1">
    <location>
        <begin position="63"/>
        <end position="85"/>
    </location>
</feature>
<feature type="transmembrane region" description="Helical" evidence="1">
    <location>
        <begin position="97"/>
        <end position="118"/>
    </location>
</feature>
<keyword evidence="1" id="KW-0812">Transmembrane</keyword>
<sequence length="216" mass="23997">MLPPLTDLAALLGIDLVLCAGLLRLLAWRRDLGQVRPWVKWVTAACFFLLWCPVGAARLPLLAYVRGISSDLSITLVALVGLGLWERLRGSRAIATREWMALNGVVAAAALFLYPLALGWGDWDAYRAGWGTWGLWSALFAVSLIFWLKGLRLLPMLVALALLAWTAGLLESTNLWDYLMDPWLAMAALFQCAQFGWLKLWASVRRTAAHTADMSR</sequence>
<feature type="transmembrane region" description="Helical" evidence="1">
    <location>
        <begin position="182"/>
        <end position="202"/>
    </location>
</feature>
<evidence type="ECO:0000256" key="1">
    <source>
        <dbReference type="SAM" id="Phobius"/>
    </source>
</evidence>
<accession>A0ABW0QCR2</accession>
<feature type="transmembrane region" description="Helical" evidence="1">
    <location>
        <begin position="130"/>
        <end position="148"/>
    </location>
</feature>
<reference evidence="3" key="1">
    <citation type="journal article" date="2019" name="Int. J. Syst. Evol. Microbiol.">
        <title>The Global Catalogue of Microorganisms (GCM) 10K type strain sequencing project: providing services to taxonomists for standard genome sequencing and annotation.</title>
        <authorList>
            <consortium name="The Broad Institute Genomics Platform"/>
            <consortium name="The Broad Institute Genome Sequencing Center for Infectious Disease"/>
            <person name="Wu L."/>
            <person name="Ma J."/>
        </authorList>
    </citation>
    <scope>NUCLEOTIDE SEQUENCE [LARGE SCALE GENOMIC DNA]</scope>
    <source>
        <strain evidence="3">CGMCC 4.7277</strain>
    </source>
</reference>
<evidence type="ECO:0000313" key="2">
    <source>
        <dbReference type="EMBL" id="MFC5522631.1"/>
    </source>
</evidence>
<protein>
    <submittedName>
        <fullName evidence="2">Uncharacterized protein</fullName>
    </submittedName>
</protein>
<name>A0ABW0QCR2_9BURK</name>
<dbReference type="RefSeq" id="WP_068835918.1">
    <property type="nucleotide sequence ID" value="NZ_JBHSMX010000053.1"/>
</dbReference>